<dbReference type="EMBL" id="QEAM01000011">
    <property type="protein sequence ID" value="TPX50922.1"/>
    <property type="molecule type" value="Genomic_DNA"/>
</dbReference>
<proteinExistence type="predicted"/>
<dbReference type="InterPro" id="IPR000504">
    <property type="entry name" value="RRM_dom"/>
</dbReference>
<dbReference type="InterPro" id="IPR048289">
    <property type="entry name" value="RRM2_NsCP33-like"/>
</dbReference>
<dbReference type="GO" id="GO:0003723">
    <property type="term" value="F:RNA binding"/>
    <property type="evidence" value="ECO:0007669"/>
    <property type="project" value="UniProtKB-UniRule"/>
</dbReference>
<comment type="caution">
    <text evidence="5">The sequence shown here is derived from an EMBL/GenBank/DDBJ whole genome shotgun (WGS) entry which is preliminary data.</text>
</comment>
<dbReference type="InterPro" id="IPR035979">
    <property type="entry name" value="RBD_domain_sf"/>
</dbReference>
<evidence type="ECO:0000313" key="6">
    <source>
        <dbReference type="Proteomes" id="UP000320475"/>
    </source>
</evidence>
<evidence type="ECO:0000256" key="2">
    <source>
        <dbReference type="PROSITE-ProRule" id="PRU00176"/>
    </source>
</evidence>
<gene>
    <name evidence="5" type="ORF">SeLEV6574_g00613</name>
</gene>
<dbReference type="AlphaFoldDB" id="A0A507DGX1"/>
<name>A0A507DGX1_9FUNG</name>
<dbReference type="SUPFAM" id="SSF54928">
    <property type="entry name" value="RNA-binding domain, RBD"/>
    <property type="match status" value="1"/>
</dbReference>
<protein>
    <recommendedName>
        <fullName evidence="4">RRM domain-containing protein</fullName>
    </recommendedName>
</protein>
<feature type="region of interest" description="Disordered" evidence="3">
    <location>
        <begin position="19"/>
        <end position="43"/>
    </location>
</feature>
<evidence type="ECO:0000256" key="3">
    <source>
        <dbReference type="SAM" id="MobiDB-lite"/>
    </source>
</evidence>
<accession>A0A507DGX1</accession>
<evidence type="ECO:0000313" key="5">
    <source>
        <dbReference type="EMBL" id="TPX50922.1"/>
    </source>
</evidence>
<organism evidence="5 6">
    <name type="scientific">Synchytrium endobioticum</name>
    <dbReference type="NCBI Taxonomy" id="286115"/>
    <lineage>
        <taxon>Eukaryota</taxon>
        <taxon>Fungi</taxon>
        <taxon>Fungi incertae sedis</taxon>
        <taxon>Chytridiomycota</taxon>
        <taxon>Chytridiomycota incertae sedis</taxon>
        <taxon>Chytridiomycetes</taxon>
        <taxon>Synchytriales</taxon>
        <taxon>Synchytriaceae</taxon>
        <taxon>Synchytrium</taxon>
    </lineage>
</organism>
<feature type="compositionally biased region" description="Polar residues" evidence="3">
    <location>
        <begin position="19"/>
        <end position="32"/>
    </location>
</feature>
<feature type="domain" description="RRM" evidence="4">
    <location>
        <begin position="46"/>
        <end position="124"/>
    </location>
</feature>
<dbReference type="VEuPathDB" id="FungiDB:SeMB42_g05794"/>
<reference evidence="5 6" key="1">
    <citation type="journal article" date="2019" name="Sci. Rep.">
        <title>Comparative genomics of chytrid fungi reveal insights into the obligate biotrophic and pathogenic lifestyle of Synchytrium endobioticum.</title>
        <authorList>
            <person name="van de Vossenberg B.T.L.H."/>
            <person name="Warris S."/>
            <person name="Nguyen H.D.T."/>
            <person name="van Gent-Pelzer M.P.E."/>
            <person name="Joly D.L."/>
            <person name="van de Geest H.C."/>
            <person name="Bonants P.J.M."/>
            <person name="Smith D.S."/>
            <person name="Levesque C.A."/>
            <person name="van der Lee T.A.J."/>
        </authorList>
    </citation>
    <scope>NUCLEOTIDE SEQUENCE [LARGE SCALE GENOMIC DNA]</scope>
    <source>
        <strain evidence="5 6">LEV6574</strain>
    </source>
</reference>
<sequence length="126" mass="13808">MQSIAASIFRRQIRTFSSTTMAPSQYTGQNSYEGERRPRDEAAPDTKLFVGNISWGCSDKELAETFGQHGNVLNAVVLKDRETGRSRGFGFVTMSSPEEASVAVTAMDGQTLDGRQLRVNLANSRS</sequence>
<feature type="compositionally biased region" description="Basic and acidic residues" evidence="3">
    <location>
        <begin position="33"/>
        <end position="43"/>
    </location>
</feature>
<evidence type="ECO:0000259" key="4">
    <source>
        <dbReference type="PROSITE" id="PS50102"/>
    </source>
</evidence>
<dbReference type="PROSITE" id="PS50102">
    <property type="entry name" value="RRM"/>
    <property type="match status" value="1"/>
</dbReference>
<dbReference type="Proteomes" id="UP000320475">
    <property type="component" value="Unassembled WGS sequence"/>
</dbReference>
<keyword evidence="1 2" id="KW-0694">RNA-binding</keyword>
<dbReference type="OrthoDB" id="439808at2759"/>
<dbReference type="Pfam" id="PF00076">
    <property type="entry name" value="RRM_1"/>
    <property type="match status" value="1"/>
</dbReference>
<dbReference type="SMART" id="SM00360">
    <property type="entry name" value="RRM"/>
    <property type="match status" value="1"/>
</dbReference>
<dbReference type="PANTHER" id="PTHR48027">
    <property type="entry name" value="HETEROGENEOUS NUCLEAR RIBONUCLEOPROTEIN 87F-RELATED"/>
    <property type="match status" value="1"/>
</dbReference>
<dbReference type="CDD" id="cd21608">
    <property type="entry name" value="RRM2_NsCP33_like"/>
    <property type="match status" value="1"/>
</dbReference>
<evidence type="ECO:0000256" key="1">
    <source>
        <dbReference type="ARBA" id="ARBA00022884"/>
    </source>
</evidence>
<dbReference type="InterPro" id="IPR012677">
    <property type="entry name" value="Nucleotide-bd_a/b_plait_sf"/>
</dbReference>
<dbReference type="Gene3D" id="3.30.70.330">
    <property type="match status" value="1"/>
</dbReference>
<dbReference type="InterPro" id="IPR052462">
    <property type="entry name" value="SLIRP/GR-RBP-like"/>
</dbReference>